<reference evidence="2" key="1">
    <citation type="submission" date="2016-04" db="EMBL/GenBank/DDBJ databases">
        <authorList>
            <person name="Evans L.H."/>
            <person name="Alamgir A."/>
            <person name="Owens N."/>
            <person name="Weber N.D."/>
            <person name="Virtaneva K."/>
            <person name="Barbian K."/>
            <person name="Babar A."/>
            <person name="Rosenke K."/>
        </authorList>
    </citation>
    <scope>NUCLEOTIDE SEQUENCE</scope>
    <source>
        <strain evidence="2">Nono1</strain>
    </source>
</reference>
<sequence length="77" mass="8367">MPTQARPKPAAAVPNLHSEQVTALTPPDPLPRFSDCGCPDIYFCPGSQEVECPRHSGFDSCCDNIAGHIRVRTYISP</sequence>
<gene>
    <name evidence="2" type="ORF">BN4615_P703</name>
</gene>
<proteinExistence type="predicted"/>
<feature type="region of interest" description="Disordered" evidence="1">
    <location>
        <begin position="1"/>
        <end position="22"/>
    </location>
</feature>
<organism evidence="2">
    <name type="scientific">Nonomuraea gerenzanensis</name>
    <dbReference type="NCBI Taxonomy" id="93944"/>
    <lineage>
        <taxon>Bacteria</taxon>
        <taxon>Bacillati</taxon>
        <taxon>Actinomycetota</taxon>
        <taxon>Actinomycetes</taxon>
        <taxon>Streptosporangiales</taxon>
        <taxon>Streptosporangiaceae</taxon>
        <taxon>Nonomuraea</taxon>
    </lineage>
</organism>
<dbReference type="AlphaFoldDB" id="A0A1M4DX88"/>
<dbReference type="EMBL" id="LT559118">
    <property type="protein sequence ID" value="SBO91189.1"/>
    <property type="molecule type" value="Genomic_DNA"/>
</dbReference>
<evidence type="ECO:0000313" key="2">
    <source>
        <dbReference type="EMBL" id="SBO91189.1"/>
    </source>
</evidence>
<evidence type="ECO:0000256" key="1">
    <source>
        <dbReference type="SAM" id="MobiDB-lite"/>
    </source>
</evidence>
<name>A0A1M4DX88_9ACTN</name>
<accession>A0A1M4DX88</accession>
<protein>
    <submittedName>
        <fullName evidence="2">Uncharacterized protein</fullName>
    </submittedName>
</protein>